<evidence type="ECO:0000313" key="16">
    <source>
        <dbReference type="Proteomes" id="UP001344447"/>
    </source>
</evidence>
<comment type="catalytic activity">
    <reaction evidence="13">
        <text>a 1,2-diacyl-sn-glycero-3-phospho-N,N-dimethylethanolamine + S-adenosyl-L-methionine = a 1,2-diacyl-sn-glycero-3-phosphocholine + S-adenosyl-L-homocysteine + H(+)</text>
        <dbReference type="Rhea" id="RHEA:32739"/>
        <dbReference type="ChEBI" id="CHEBI:15378"/>
        <dbReference type="ChEBI" id="CHEBI:57643"/>
        <dbReference type="ChEBI" id="CHEBI:57856"/>
        <dbReference type="ChEBI" id="CHEBI:59789"/>
        <dbReference type="ChEBI" id="CHEBI:64572"/>
    </reaction>
</comment>
<evidence type="ECO:0000256" key="10">
    <source>
        <dbReference type="ARBA" id="ARBA00023136"/>
    </source>
</evidence>
<evidence type="ECO:0000256" key="14">
    <source>
        <dbReference type="SAM" id="Phobius"/>
    </source>
</evidence>
<keyword evidence="16" id="KW-1185">Reference proteome</keyword>
<comment type="catalytic activity">
    <reaction evidence="13">
        <text>a 1,2-diacyl-sn-glycero-3-phospho-N-methylethanolamine + S-adenosyl-L-methionine = a 1,2-diacyl-sn-glycero-3-phospho-N,N-dimethylethanolamine + S-adenosyl-L-homocysteine + H(+)</text>
        <dbReference type="Rhea" id="RHEA:32735"/>
        <dbReference type="ChEBI" id="CHEBI:15378"/>
        <dbReference type="ChEBI" id="CHEBI:57856"/>
        <dbReference type="ChEBI" id="CHEBI:59789"/>
        <dbReference type="ChEBI" id="CHEBI:64572"/>
        <dbReference type="ChEBI" id="CHEBI:64573"/>
        <dbReference type="EC" id="2.1.1.71"/>
    </reaction>
</comment>
<keyword evidence="6 13" id="KW-0812">Transmembrane</keyword>
<keyword evidence="10 13" id="KW-0472">Membrane</keyword>
<keyword evidence="3 13" id="KW-0489">Methyltransferase</keyword>
<dbReference type="AlphaFoldDB" id="A0AAN7U197"/>
<dbReference type="GO" id="GO:0004608">
    <property type="term" value="F:phosphatidylethanolamine N-methyltransferase activity"/>
    <property type="evidence" value="ECO:0007669"/>
    <property type="project" value="UniProtKB-UniRule"/>
</dbReference>
<proteinExistence type="inferred from homology"/>
<evidence type="ECO:0000313" key="15">
    <source>
        <dbReference type="EMBL" id="KAK5579340.1"/>
    </source>
</evidence>
<keyword evidence="13" id="KW-0496">Mitochondrion</keyword>
<feature type="transmembrane region" description="Helical" evidence="14">
    <location>
        <begin position="153"/>
        <end position="173"/>
    </location>
</feature>
<evidence type="ECO:0000256" key="7">
    <source>
        <dbReference type="ARBA" id="ARBA00022824"/>
    </source>
</evidence>
<reference evidence="15 16" key="1">
    <citation type="submission" date="2023-11" db="EMBL/GenBank/DDBJ databases">
        <title>Dfirmibasis_genome.</title>
        <authorList>
            <person name="Edelbroek B."/>
            <person name="Kjellin J."/>
            <person name="Jerlstrom-Hultqvist J."/>
            <person name="Soderbom F."/>
        </authorList>
    </citation>
    <scope>NUCLEOTIDE SEQUENCE [LARGE SCALE GENOMIC DNA]</scope>
    <source>
        <strain evidence="15 16">TNS-C-14</strain>
    </source>
</reference>
<evidence type="ECO:0000256" key="1">
    <source>
        <dbReference type="ARBA" id="ARBA00004127"/>
    </source>
</evidence>
<dbReference type="GO" id="GO:0000773">
    <property type="term" value="F:phosphatidyl-N-methylethanolamine N-methyltransferase activity"/>
    <property type="evidence" value="ECO:0007669"/>
    <property type="project" value="UniProtKB-UniRule"/>
</dbReference>
<dbReference type="EC" id="2.1.1.71" evidence="13"/>
<dbReference type="PANTHER" id="PTHR15458">
    <property type="entry name" value="PHOSPHATIDYLETHANOLAMINE N-METHYLTRANSFERASE"/>
    <property type="match status" value="1"/>
</dbReference>
<evidence type="ECO:0000256" key="6">
    <source>
        <dbReference type="ARBA" id="ARBA00022692"/>
    </source>
</evidence>
<feature type="transmembrane region" description="Helical" evidence="14">
    <location>
        <begin position="81"/>
        <end position="101"/>
    </location>
</feature>
<keyword evidence="9 13" id="KW-0443">Lipid metabolism</keyword>
<keyword evidence="5 13" id="KW-0949">S-adenosyl-L-methionine</keyword>
<evidence type="ECO:0000256" key="13">
    <source>
        <dbReference type="HAMAP-Rule" id="MF_03216"/>
    </source>
</evidence>
<keyword evidence="7 13" id="KW-0256">Endoplasmic reticulum</keyword>
<gene>
    <name evidence="15" type="ORF">RB653_009022</name>
</gene>
<dbReference type="HAMAP" id="MF_03216">
    <property type="entry name" value="PLMT"/>
    <property type="match status" value="1"/>
</dbReference>
<evidence type="ECO:0000256" key="5">
    <source>
        <dbReference type="ARBA" id="ARBA00022691"/>
    </source>
</evidence>
<evidence type="ECO:0000256" key="2">
    <source>
        <dbReference type="ARBA" id="ARBA00022516"/>
    </source>
</evidence>
<dbReference type="GO" id="GO:0006656">
    <property type="term" value="P:phosphatidylcholine biosynthetic process"/>
    <property type="evidence" value="ECO:0007669"/>
    <property type="project" value="UniProtKB-UniRule"/>
</dbReference>
<evidence type="ECO:0000256" key="11">
    <source>
        <dbReference type="ARBA" id="ARBA00023209"/>
    </source>
</evidence>
<dbReference type="InterPro" id="IPR007318">
    <property type="entry name" value="Phopholipid_MeTrfase"/>
</dbReference>
<name>A0AAN7U197_9MYCE</name>
<accession>A0AAN7U197</accession>
<protein>
    <recommendedName>
        <fullName evidence="13">Phosphatidylethanolamine N-methyltransferase</fullName>
        <shortName evidence="13">PEAMT</shortName>
        <shortName evidence="13">PEMT</shortName>
        <ecNumber evidence="13">2.1.1.17</ecNumber>
        <ecNumber evidence="13">2.1.1.71</ecNumber>
    </recommendedName>
    <alternativeName>
        <fullName evidence="13">Phospholipid methyltransferase</fullName>
        <shortName evidence="13">PLMT</shortName>
    </alternativeName>
</protein>
<keyword evidence="8 13" id="KW-1133">Transmembrane helix</keyword>
<feature type="transmembrane region" description="Helical" evidence="14">
    <location>
        <begin position="45"/>
        <end position="69"/>
    </location>
</feature>
<feature type="topological domain" description="Lumenal" evidence="13">
    <location>
        <begin position="1"/>
        <end position="2"/>
    </location>
</feature>
<feature type="topological domain" description="Cytoplasmic" evidence="13">
    <location>
        <begin position="173"/>
        <end position="200"/>
    </location>
</feature>
<comment type="caution">
    <text evidence="13">Lacks conserved residue(s) required for the propagation of feature annotation.</text>
</comment>
<comment type="subcellular location">
    <subcellularLocation>
        <location evidence="1">Endomembrane system</location>
        <topology evidence="1">Multi-pass membrane protein</topology>
    </subcellularLocation>
    <subcellularLocation>
        <location evidence="13">Endoplasmic reticulum membrane</location>
        <topology evidence="13">Multi-pass membrane protein</topology>
    </subcellularLocation>
    <subcellularLocation>
        <location evidence="13">Mitochondrion membrane</location>
        <topology evidence="13">Multi-pass membrane protein</topology>
    </subcellularLocation>
</comment>
<keyword evidence="4 13" id="KW-0808">Transferase</keyword>
<keyword evidence="2 13" id="KW-0444">Lipid biosynthesis</keyword>
<dbReference type="PIRSF" id="PIRSF005444">
    <property type="entry name" value="PEMT"/>
    <property type="match status" value="1"/>
</dbReference>
<dbReference type="PANTHER" id="PTHR15458:SF11">
    <property type="entry name" value="PHOSPHATIDYLETHANOLAMINE N-METHYLTRANSFERASE B"/>
    <property type="match status" value="1"/>
</dbReference>
<comment type="similarity">
    <text evidence="13">Belongs to the class VI-like SAM-binding methyltransferase superfamily. PEMT/PEM2 methyltransferase family.</text>
</comment>
<dbReference type="Gene3D" id="1.20.120.1630">
    <property type="match status" value="1"/>
</dbReference>
<dbReference type="GO" id="GO:0031966">
    <property type="term" value="C:mitochondrial membrane"/>
    <property type="evidence" value="ECO:0007669"/>
    <property type="project" value="UniProtKB-SubCell"/>
</dbReference>
<evidence type="ECO:0000256" key="9">
    <source>
        <dbReference type="ARBA" id="ARBA00023098"/>
    </source>
</evidence>
<comment type="caution">
    <text evidence="15">The sequence shown here is derived from an EMBL/GenBank/DDBJ whole genome shotgun (WGS) entry which is preliminary data.</text>
</comment>
<feature type="topological domain" description="Lumenal" evidence="13">
    <location>
        <begin position="28"/>
        <end position="39"/>
    </location>
</feature>
<feature type="topological domain" description="Lumenal" evidence="13">
    <location>
        <begin position="108"/>
        <end position="150"/>
    </location>
</feature>
<evidence type="ECO:0000256" key="12">
    <source>
        <dbReference type="ARBA" id="ARBA00023264"/>
    </source>
</evidence>
<feature type="binding site" evidence="13">
    <location>
        <begin position="174"/>
        <end position="175"/>
    </location>
    <ligand>
        <name>S-adenosyl-L-methionine</name>
        <dbReference type="ChEBI" id="CHEBI:59789"/>
    </ligand>
</feature>
<dbReference type="Pfam" id="PF04191">
    <property type="entry name" value="PEMT"/>
    <property type="match status" value="1"/>
</dbReference>
<keyword evidence="12 13" id="KW-1208">Phospholipid metabolism</keyword>
<comment type="function">
    <text evidence="13">Catalyzes the three sequential steps of the methylation pathway for the biosynthesis of phosphatidylcholine, a critical and essential component for membrane structure. Uses S-adenosylmethionine (S-adenosyl-L-methionine, SAM or AdoMet) as the methyl group donor for the methylation of phosphatidylethanolamine (1,2-diacyl-sn-glycero-3-phosphoethanolamine, PE) to phosphatidylmonomethylethanolamine (1,2-diacyl-sn-glycero-3-phospho-N-methylethanolamine, PMME), PMME to phosphatidyldimethylethanolamine (1,2-diacyl-sn-glycero-3-phospho-N,N-dimethylethanolamine, PDME), and PDME to phosphatidylcholine (1,2-diacyl-sn-glycero-3-phosphocholine, PC), producing S-adenosyl-L-homocysteine in each step.</text>
</comment>
<keyword evidence="11 13" id="KW-0594">Phospholipid biosynthesis</keyword>
<feature type="binding site" evidence="13">
    <location>
        <begin position="91"/>
        <end position="93"/>
    </location>
    <ligand>
        <name>S-adenosyl-L-methionine</name>
        <dbReference type="ChEBI" id="CHEBI:59789"/>
    </ligand>
</feature>
<dbReference type="Proteomes" id="UP001344447">
    <property type="component" value="Unassembled WGS sequence"/>
</dbReference>
<dbReference type="FunFam" id="1.20.120.1630:FF:000024">
    <property type="entry name" value="Phosphatidylethanolamine N-methyltransferase"/>
    <property type="match status" value="1"/>
</dbReference>
<sequence>MDKAISSDLIIAFVAIVLHVVNYNVTAQFEYKTRYFTKLIGKNTIYYYAVYLVVSALIRDHFINVAVLSNKDSIILFPTQIAHMIGDSCFIFGILLNIWTLKALGIKGMYNGDSFGHIMDSPVTGGPYQFFNDPQYVGTTIAALGVAVRNQSIYGFLCTILVGVVFYISATFFETPHLKNIYSNRSYSKINFKNLKSLKN</sequence>
<dbReference type="EC" id="2.1.1.17" evidence="13"/>
<dbReference type="GO" id="GO:0005789">
    <property type="term" value="C:endoplasmic reticulum membrane"/>
    <property type="evidence" value="ECO:0007669"/>
    <property type="project" value="UniProtKB-SubCell"/>
</dbReference>
<feature type="transmembrane region" description="Helical" evidence="14">
    <location>
        <begin position="7"/>
        <end position="25"/>
    </location>
</feature>
<dbReference type="GO" id="GO:0032259">
    <property type="term" value="P:methylation"/>
    <property type="evidence" value="ECO:0007669"/>
    <property type="project" value="UniProtKB-KW"/>
</dbReference>
<dbReference type="PROSITE" id="PS51599">
    <property type="entry name" value="SAM_PEMT_PEM2"/>
    <property type="match status" value="1"/>
</dbReference>
<evidence type="ECO:0000256" key="3">
    <source>
        <dbReference type="ARBA" id="ARBA00022603"/>
    </source>
</evidence>
<dbReference type="EMBL" id="JAVFKY010000003">
    <property type="protein sequence ID" value="KAK5579340.1"/>
    <property type="molecule type" value="Genomic_DNA"/>
</dbReference>
<dbReference type="InterPro" id="IPR024960">
    <property type="entry name" value="PEMT/MFAP"/>
</dbReference>
<evidence type="ECO:0000256" key="8">
    <source>
        <dbReference type="ARBA" id="ARBA00022989"/>
    </source>
</evidence>
<comment type="pathway">
    <text evidence="13">Phospholipid metabolism; phosphatidylcholine biosynthesis.</text>
</comment>
<organism evidence="15 16">
    <name type="scientific">Dictyostelium firmibasis</name>
    <dbReference type="NCBI Taxonomy" id="79012"/>
    <lineage>
        <taxon>Eukaryota</taxon>
        <taxon>Amoebozoa</taxon>
        <taxon>Evosea</taxon>
        <taxon>Eumycetozoa</taxon>
        <taxon>Dictyostelia</taxon>
        <taxon>Dictyosteliales</taxon>
        <taxon>Dictyosteliaceae</taxon>
        <taxon>Dictyostelium</taxon>
    </lineage>
</organism>
<evidence type="ECO:0000256" key="4">
    <source>
        <dbReference type="ARBA" id="ARBA00022679"/>
    </source>
</evidence>
<comment type="catalytic activity">
    <reaction evidence="13">
        <text>a 1,2-diacyl-sn-glycero-3-phosphoethanolamine + S-adenosyl-L-methionine = a 1,2-diacyl-sn-glycero-3-phospho-N-methylethanolamine + S-adenosyl-L-homocysteine + H(+)</text>
        <dbReference type="Rhea" id="RHEA:11164"/>
        <dbReference type="ChEBI" id="CHEBI:15378"/>
        <dbReference type="ChEBI" id="CHEBI:57856"/>
        <dbReference type="ChEBI" id="CHEBI:59789"/>
        <dbReference type="ChEBI" id="CHEBI:64573"/>
        <dbReference type="ChEBI" id="CHEBI:64612"/>
        <dbReference type="EC" id="2.1.1.17"/>
    </reaction>
</comment>